<gene>
    <name evidence="2" type="ORF">HPB51_018323</name>
</gene>
<feature type="region of interest" description="Disordered" evidence="1">
    <location>
        <begin position="26"/>
        <end position="54"/>
    </location>
</feature>
<dbReference type="Proteomes" id="UP000821866">
    <property type="component" value="Chromosome 8"/>
</dbReference>
<name>A0A9J6DAJ7_RHIMP</name>
<proteinExistence type="predicted"/>
<comment type="caution">
    <text evidence="2">The sequence shown here is derived from an EMBL/GenBank/DDBJ whole genome shotgun (WGS) entry which is preliminary data.</text>
</comment>
<organism evidence="2 3">
    <name type="scientific">Rhipicephalus microplus</name>
    <name type="common">Cattle tick</name>
    <name type="synonym">Boophilus microplus</name>
    <dbReference type="NCBI Taxonomy" id="6941"/>
    <lineage>
        <taxon>Eukaryota</taxon>
        <taxon>Metazoa</taxon>
        <taxon>Ecdysozoa</taxon>
        <taxon>Arthropoda</taxon>
        <taxon>Chelicerata</taxon>
        <taxon>Arachnida</taxon>
        <taxon>Acari</taxon>
        <taxon>Parasitiformes</taxon>
        <taxon>Ixodida</taxon>
        <taxon>Ixodoidea</taxon>
        <taxon>Ixodidae</taxon>
        <taxon>Rhipicephalinae</taxon>
        <taxon>Rhipicephalus</taxon>
        <taxon>Boophilus</taxon>
    </lineage>
</organism>
<reference evidence="2" key="1">
    <citation type="journal article" date="2020" name="Cell">
        <title>Large-Scale Comparative Analyses of Tick Genomes Elucidate Their Genetic Diversity and Vector Capacities.</title>
        <authorList>
            <consortium name="Tick Genome and Microbiome Consortium (TIGMIC)"/>
            <person name="Jia N."/>
            <person name="Wang J."/>
            <person name="Shi W."/>
            <person name="Du L."/>
            <person name="Sun Y."/>
            <person name="Zhan W."/>
            <person name="Jiang J.F."/>
            <person name="Wang Q."/>
            <person name="Zhang B."/>
            <person name="Ji P."/>
            <person name="Bell-Sakyi L."/>
            <person name="Cui X.M."/>
            <person name="Yuan T.T."/>
            <person name="Jiang B.G."/>
            <person name="Yang W.F."/>
            <person name="Lam T.T."/>
            <person name="Chang Q.C."/>
            <person name="Ding S.J."/>
            <person name="Wang X.J."/>
            <person name="Zhu J.G."/>
            <person name="Ruan X.D."/>
            <person name="Zhao L."/>
            <person name="Wei J.T."/>
            <person name="Ye R.Z."/>
            <person name="Que T.C."/>
            <person name="Du C.H."/>
            <person name="Zhou Y.H."/>
            <person name="Cheng J.X."/>
            <person name="Dai P.F."/>
            <person name="Guo W.B."/>
            <person name="Han X.H."/>
            <person name="Huang E.J."/>
            <person name="Li L.F."/>
            <person name="Wei W."/>
            <person name="Gao Y.C."/>
            <person name="Liu J.Z."/>
            <person name="Shao H.Z."/>
            <person name="Wang X."/>
            <person name="Wang C.C."/>
            <person name="Yang T.C."/>
            <person name="Huo Q.B."/>
            <person name="Li W."/>
            <person name="Chen H.Y."/>
            <person name="Chen S.E."/>
            <person name="Zhou L.G."/>
            <person name="Ni X.B."/>
            <person name="Tian J.H."/>
            <person name="Sheng Y."/>
            <person name="Liu T."/>
            <person name="Pan Y.S."/>
            <person name="Xia L.Y."/>
            <person name="Li J."/>
            <person name="Zhao F."/>
            <person name="Cao W.C."/>
        </authorList>
    </citation>
    <scope>NUCLEOTIDE SEQUENCE</scope>
    <source>
        <strain evidence="2">Rmic-2018</strain>
    </source>
</reference>
<evidence type="ECO:0000313" key="3">
    <source>
        <dbReference type="Proteomes" id="UP000821866"/>
    </source>
</evidence>
<evidence type="ECO:0000313" key="2">
    <source>
        <dbReference type="EMBL" id="KAH8019221.1"/>
    </source>
</evidence>
<sequence length="147" mass="16329">MGDRSPDVKYLEPRGGPPTVAILQVHEQMSRGDPPAKRGAPVGKPSRRSSRSTGLFGLFTRIHDELRSRTAVTQSGRRSLYGIALGRINQLASWVHAQWMAKKSADEDADVQDYYNALRSEEEDWSTTVTAAELALEDSTDFKDPQL</sequence>
<reference evidence="2" key="2">
    <citation type="submission" date="2021-09" db="EMBL/GenBank/DDBJ databases">
        <authorList>
            <person name="Jia N."/>
            <person name="Wang J."/>
            <person name="Shi W."/>
            <person name="Du L."/>
            <person name="Sun Y."/>
            <person name="Zhan W."/>
            <person name="Jiang J."/>
            <person name="Wang Q."/>
            <person name="Zhang B."/>
            <person name="Ji P."/>
            <person name="Sakyi L.B."/>
            <person name="Cui X."/>
            <person name="Yuan T."/>
            <person name="Jiang B."/>
            <person name="Yang W."/>
            <person name="Lam T.T.-Y."/>
            <person name="Chang Q."/>
            <person name="Ding S."/>
            <person name="Wang X."/>
            <person name="Zhu J."/>
            <person name="Ruan X."/>
            <person name="Zhao L."/>
            <person name="Wei J."/>
            <person name="Que T."/>
            <person name="Du C."/>
            <person name="Cheng J."/>
            <person name="Dai P."/>
            <person name="Han X."/>
            <person name="Huang E."/>
            <person name="Gao Y."/>
            <person name="Liu J."/>
            <person name="Shao H."/>
            <person name="Ye R."/>
            <person name="Li L."/>
            <person name="Wei W."/>
            <person name="Wang X."/>
            <person name="Wang C."/>
            <person name="Huo Q."/>
            <person name="Li W."/>
            <person name="Guo W."/>
            <person name="Chen H."/>
            <person name="Chen S."/>
            <person name="Zhou L."/>
            <person name="Zhou L."/>
            <person name="Ni X."/>
            <person name="Tian J."/>
            <person name="Zhou Y."/>
            <person name="Sheng Y."/>
            <person name="Liu T."/>
            <person name="Pan Y."/>
            <person name="Xia L."/>
            <person name="Li J."/>
            <person name="Zhao F."/>
            <person name="Cao W."/>
        </authorList>
    </citation>
    <scope>NUCLEOTIDE SEQUENCE</scope>
    <source>
        <strain evidence="2">Rmic-2018</strain>
        <tissue evidence="2">Larvae</tissue>
    </source>
</reference>
<dbReference type="AlphaFoldDB" id="A0A9J6DAJ7"/>
<evidence type="ECO:0000256" key="1">
    <source>
        <dbReference type="SAM" id="MobiDB-lite"/>
    </source>
</evidence>
<accession>A0A9J6DAJ7</accession>
<keyword evidence="3" id="KW-1185">Reference proteome</keyword>
<protein>
    <submittedName>
        <fullName evidence="2">Uncharacterized protein</fullName>
    </submittedName>
</protein>
<dbReference type="EMBL" id="JABSTU010000010">
    <property type="protein sequence ID" value="KAH8019221.1"/>
    <property type="molecule type" value="Genomic_DNA"/>
</dbReference>